<evidence type="ECO:0000256" key="2">
    <source>
        <dbReference type="SAM" id="Phobius"/>
    </source>
</evidence>
<keyword evidence="5" id="KW-1185">Reference proteome</keyword>
<feature type="transmembrane region" description="Helical" evidence="2">
    <location>
        <begin position="38"/>
        <end position="58"/>
    </location>
</feature>
<name>A0ABX2JGR0_9SPHN</name>
<proteinExistence type="predicted"/>
<dbReference type="Proteomes" id="UP000621447">
    <property type="component" value="Unassembled WGS sequence"/>
</dbReference>
<gene>
    <name evidence="4" type="ORF">HRV97_00180</name>
</gene>
<protein>
    <submittedName>
        <fullName evidence="4">Extensin family protein</fullName>
    </submittedName>
</protein>
<keyword evidence="2" id="KW-0472">Membrane</keyword>
<keyword evidence="2" id="KW-1133">Transmembrane helix</keyword>
<comment type="caution">
    <text evidence="4">The sequence shown here is derived from an EMBL/GenBank/DDBJ whole genome shotgun (WGS) entry which is preliminary data.</text>
</comment>
<accession>A0ABX2JGR0</accession>
<evidence type="ECO:0000313" key="4">
    <source>
        <dbReference type="EMBL" id="NTS63572.1"/>
    </source>
</evidence>
<keyword evidence="2" id="KW-0812">Transmembrane</keyword>
<evidence type="ECO:0000259" key="3">
    <source>
        <dbReference type="Pfam" id="PF06904"/>
    </source>
</evidence>
<feature type="region of interest" description="Disordered" evidence="1">
    <location>
        <begin position="1"/>
        <end position="24"/>
    </location>
</feature>
<dbReference type="InterPro" id="IPR009683">
    <property type="entry name" value="Extensin-like_C"/>
</dbReference>
<dbReference type="Pfam" id="PF06904">
    <property type="entry name" value="Extensin-like_C"/>
    <property type="match status" value="1"/>
</dbReference>
<dbReference type="EMBL" id="JABULH010000001">
    <property type="protein sequence ID" value="NTS63572.1"/>
    <property type="molecule type" value="Genomic_DNA"/>
</dbReference>
<reference evidence="4 5" key="1">
    <citation type="submission" date="2020-06" db="EMBL/GenBank/DDBJ databases">
        <title>Sphingomonas hominis sp. nov., a member of the Sphingomonas, isolated from the hair of a 22-year-old girl.</title>
        <authorList>
            <person name="Zhang D.-F."/>
            <person name="Cui X.-W."/>
        </authorList>
    </citation>
    <scope>NUCLEOTIDE SEQUENCE [LARGE SCALE GENOMIC DNA]</scope>
    <source>
        <strain evidence="4 5">HHU CXW</strain>
    </source>
</reference>
<evidence type="ECO:0000313" key="5">
    <source>
        <dbReference type="Proteomes" id="UP000621447"/>
    </source>
</evidence>
<sequence>MALHTPGPGLPGDGGTDQHRAAGVTRGARAIRRLRRSARALVILSVLGAVALVAWGSLRGRPQDLPWTPLDLSQPIGAFTGRKLTALGDDFGACRGVLDRAGVRYTALPPRNGGGRCGYRDAVRFAEGGARRISYAPAGLGVACPVAAALAKWEWDVVQPAADRYLKSRVATIEHFGSYSCRRMYGRDAGNWSEHSTADAVDIAGFRLADGRRVTVVRDWTGGDGEPARSEAAFLRAVRDGACDLFATVLSPDYNAAHRDHFHLDQASRGAMGWRACR</sequence>
<feature type="domain" description="Extensin-like C-terminal" evidence="3">
    <location>
        <begin position="93"/>
        <end position="278"/>
    </location>
</feature>
<evidence type="ECO:0000256" key="1">
    <source>
        <dbReference type="SAM" id="MobiDB-lite"/>
    </source>
</evidence>
<organism evidence="4 5">
    <name type="scientific">Sphingomonas hominis</name>
    <dbReference type="NCBI Taxonomy" id="2741495"/>
    <lineage>
        <taxon>Bacteria</taxon>
        <taxon>Pseudomonadati</taxon>
        <taxon>Pseudomonadota</taxon>
        <taxon>Alphaproteobacteria</taxon>
        <taxon>Sphingomonadales</taxon>
        <taxon>Sphingomonadaceae</taxon>
        <taxon>Sphingomonas</taxon>
    </lineage>
</organism>